<sequence length="110" mass="12680">MDTKSRMTQLSWSLSSRRPRDPTASDIKIQPPSNIAKDNACRFGWMAASFVIYDRTLNHAWLMSKYSAWRELSRSYGLYSTYNHTRYSNPRVADLGLGLDPKISIALLEY</sequence>
<comment type="caution">
    <text evidence="2">The sequence shown here is derived from an EMBL/GenBank/DDBJ whole genome shotgun (WGS) entry which is preliminary data.</text>
</comment>
<dbReference type="Proteomes" id="UP000226031">
    <property type="component" value="Unassembled WGS sequence"/>
</dbReference>
<reference evidence="2 3" key="1">
    <citation type="submission" date="2017-10" db="EMBL/GenBank/DDBJ databases">
        <title>Comparative genomics in systemic dimorphic fungi from Ajellomycetaceae.</title>
        <authorList>
            <person name="Munoz J.F."/>
            <person name="Mcewen J.G."/>
            <person name="Clay O.K."/>
            <person name="Cuomo C.A."/>
        </authorList>
    </citation>
    <scope>NUCLEOTIDE SEQUENCE [LARGE SCALE GENOMIC DNA]</scope>
    <source>
        <strain evidence="2 3">UAMH4076</strain>
    </source>
</reference>
<accession>A0A2B7ZCI6</accession>
<evidence type="ECO:0000256" key="1">
    <source>
        <dbReference type="SAM" id="MobiDB-lite"/>
    </source>
</evidence>
<evidence type="ECO:0000313" key="2">
    <source>
        <dbReference type="EMBL" id="PGH30919.1"/>
    </source>
</evidence>
<gene>
    <name evidence="2" type="ORF">GX50_06324</name>
</gene>
<dbReference type="AlphaFoldDB" id="A0A2B7ZCI6"/>
<organism evidence="2 3">
    <name type="scientific">[Emmonsia] crescens</name>
    <dbReference type="NCBI Taxonomy" id="73230"/>
    <lineage>
        <taxon>Eukaryota</taxon>
        <taxon>Fungi</taxon>
        <taxon>Dikarya</taxon>
        <taxon>Ascomycota</taxon>
        <taxon>Pezizomycotina</taxon>
        <taxon>Eurotiomycetes</taxon>
        <taxon>Eurotiomycetidae</taxon>
        <taxon>Onygenales</taxon>
        <taxon>Ajellomycetaceae</taxon>
        <taxon>Emergomyces</taxon>
    </lineage>
</organism>
<feature type="region of interest" description="Disordered" evidence="1">
    <location>
        <begin position="1"/>
        <end position="31"/>
    </location>
</feature>
<feature type="compositionally biased region" description="Polar residues" evidence="1">
    <location>
        <begin position="1"/>
        <end position="16"/>
    </location>
</feature>
<keyword evidence="3" id="KW-1185">Reference proteome</keyword>
<name>A0A2B7ZCI6_9EURO</name>
<dbReference type="EMBL" id="PDND01000150">
    <property type="protein sequence ID" value="PGH30919.1"/>
    <property type="molecule type" value="Genomic_DNA"/>
</dbReference>
<proteinExistence type="predicted"/>
<evidence type="ECO:0000313" key="3">
    <source>
        <dbReference type="Proteomes" id="UP000226031"/>
    </source>
</evidence>
<protein>
    <submittedName>
        <fullName evidence="2">Uncharacterized protein</fullName>
    </submittedName>
</protein>